<reference evidence="1 2" key="1">
    <citation type="submission" date="2019-10" db="EMBL/GenBank/DDBJ databases">
        <authorList>
            <person name="Wolf R A."/>
        </authorList>
    </citation>
    <scope>NUCLEOTIDE SEQUENCE [LARGE SCALE GENOMIC DNA]</scope>
    <source>
        <strain evidence="1">Collinsella_aerofaciens_AK_138A</strain>
    </source>
</reference>
<dbReference type="AlphaFoldDB" id="A0A5K1JBL2"/>
<evidence type="ECO:0000313" key="1">
    <source>
        <dbReference type="EMBL" id="VWM01112.1"/>
    </source>
</evidence>
<sequence>MGRNITNLEAIEAAWSVQLPSMQLDMPLSSCKEFNRLHSARGSKAYADMGIWLELCSRASQREGHALPLDYGLLAQWLFGSQGKSTVAAEHVNALRAAGLAFATEDDWLLLPPINAAAVRHGKMIVGGARGGRPRGKKKRR</sequence>
<protein>
    <submittedName>
        <fullName evidence="1">Uncharacterized protein</fullName>
    </submittedName>
</protein>
<evidence type="ECO:0000313" key="2">
    <source>
        <dbReference type="Proteomes" id="UP000330807"/>
    </source>
</evidence>
<name>A0A5K1JBL2_9ACTN</name>
<dbReference type="EMBL" id="CABWIH010000047">
    <property type="protein sequence ID" value="VWM01112.1"/>
    <property type="molecule type" value="Genomic_DNA"/>
</dbReference>
<gene>
    <name evidence="1" type="ORF">LMKDKBCB_00488</name>
</gene>
<dbReference type="Proteomes" id="UP000330807">
    <property type="component" value="Unassembled WGS sequence"/>
</dbReference>
<accession>A0A5K1JBL2</accession>
<organism evidence="1 2">
    <name type="scientific">Collinsella aerofaciens</name>
    <dbReference type="NCBI Taxonomy" id="74426"/>
    <lineage>
        <taxon>Bacteria</taxon>
        <taxon>Bacillati</taxon>
        <taxon>Actinomycetota</taxon>
        <taxon>Coriobacteriia</taxon>
        <taxon>Coriobacteriales</taxon>
        <taxon>Coriobacteriaceae</taxon>
        <taxon>Collinsella</taxon>
    </lineage>
</organism>
<proteinExistence type="predicted"/>